<dbReference type="AlphaFoldDB" id="A0AAV0NYR6"/>
<sequence>MKPRNGGVEIRSATTRRFGRGPRFGMVDLELAEVGASLFSL</sequence>
<reference evidence="1" key="1">
    <citation type="submission" date="2022-08" db="EMBL/GenBank/DDBJ databases">
        <authorList>
            <person name="Gutierrez-Valencia J."/>
        </authorList>
    </citation>
    <scope>NUCLEOTIDE SEQUENCE</scope>
</reference>
<name>A0AAV0NYR6_9ROSI</name>
<gene>
    <name evidence="1" type="ORF">LITE_LOCUS35717</name>
</gene>
<keyword evidence="2" id="KW-1185">Reference proteome</keyword>
<evidence type="ECO:0000313" key="2">
    <source>
        <dbReference type="Proteomes" id="UP001154282"/>
    </source>
</evidence>
<dbReference type="EMBL" id="CAMGYJ010000008">
    <property type="protein sequence ID" value="CAI0463316.1"/>
    <property type="molecule type" value="Genomic_DNA"/>
</dbReference>
<dbReference type="Proteomes" id="UP001154282">
    <property type="component" value="Unassembled WGS sequence"/>
</dbReference>
<proteinExistence type="predicted"/>
<organism evidence="1 2">
    <name type="scientific">Linum tenue</name>
    <dbReference type="NCBI Taxonomy" id="586396"/>
    <lineage>
        <taxon>Eukaryota</taxon>
        <taxon>Viridiplantae</taxon>
        <taxon>Streptophyta</taxon>
        <taxon>Embryophyta</taxon>
        <taxon>Tracheophyta</taxon>
        <taxon>Spermatophyta</taxon>
        <taxon>Magnoliopsida</taxon>
        <taxon>eudicotyledons</taxon>
        <taxon>Gunneridae</taxon>
        <taxon>Pentapetalae</taxon>
        <taxon>rosids</taxon>
        <taxon>fabids</taxon>
        <taxon>Malpighiales</taxon>
        <taxon>Linaceae</taxon>
        <taxon>Linum</taxon>
    </lineage>
</organism>
<evidence type="ECO:0000313" key="1">
    <source>
        <dbReference type="EMBL" id="CAI0463316.1"/>
    </source>
</evidence>
<comment type="caution">
    <text evidence="1">The sequence shown here is derived from an EMBL/GenBank/DDBJ whole genome shotgun (WGS) entry which is preliminary data.</text>
</comment>
<accession>A0AAV0NYR6</accession>
<protein>
    <submittedName>
        <fullName evidence="1">Uncharacterized protein</fullName>
    </submittedName>
</protein>